<sequence>LLCSRLFHKISWLQKNLKERPLAPAQRPIRPIVMSNSCDTRDRPKKRVTFNSSSIVFIITSDNFQQFDVTSKTGDSSQANVIQVKPVGRVLKWDTVLITFPGVSYK</sequence>
<accession>A0ABV0RGN2</accession>
<keyword evidence="2" id="KW-1185">Reference proteome</keyword>
<gene>
    <name evidence="1" type="ORF">XENOCAPTIV_009875</name>
</gene>
<protein>
    <submittedName>
        <fullName evidence="1">Uncharacterized protein</fullName>
    </submittedName>
</protein>
<comment type="caution">
    <text evidence="1">The sequence shown here is derived from an EMBL/GenBank/DDBJ whole genome shotgun (WGS) entry which is preliminary data.</text>
</comment>
<reference evidence="1 2" key="1">
    <citation type="submission" date="2021-06" db="EMBL/GenBank/DDBJ databases">
        <authorList>
            <person name="Palmer J.M."/>
        </authorList>
    </citation>
    <scope>NUCLEOTIDE SEQUENCE [LARGE SCALE GENOMIC DNA]</scope>
    <source>
        <strain evidence="1 2">XC_2019</strain>
        <tissue evidence="1">Muscle</tissue>
    </source>
</reference>
<evidence type="ECO:0000313" key="1">
    <source>
        <dbReference type="EMBL" id="MEQ2207286.1"/>
    </source>
</evidence>
<evidence type="ECO:0000313" key="2">
    <source>
        <dbReference type="Proteomes" id="UP001434883"/>
    </source>
</evidence>
<organism evidence="1 2">
    <name type="scientific">Xenoophorus captivus</name>
    <dbReference type="NCBI Taxonomy" id="1517983"/>
    <lineage>
        <taxon>Eukaryota</taxon>
        <taxon>Metazoa</taxon>
        <taxon>Chordata</taxon>
        <taxon>Craniata</taxon>
        <taxon>Vertebrata</taxon>
        <taxon>Euteleostomi</taxon>
        <taxon>Actinopterygii</taxon>
        <taxon>Neopterygii</taxon>
        <taxon>Teleostei</taxon>
        <taxon>Neoteleostei</taxon>
        <taxon>Acanthomorphata</taxon>
        <taxon>Ovalentaria</taxon>
        <taxon>Atherinomorphae</taxon>
        <taxon>Cyprinodontiformes</taxon>
        <taxon>Goodeidae</taxon>
        <taxon>Xenoophorus</taxon>
    </lineage>
</organism>
<dbReference type="Proteomes" id="UP001434883">
    <property type="component" value="Unassembled WGS sequence"/>
</dbReference>
<dbReference type="EMBL" id="JAHRIN010044206">
    <property type="protein sequence ID" value="MEQ2207286.1"/>
    <property type="molecule type" value="Genomic_DNA"/>
</dbReference>
<proteinExistence type="predicted"/>
<name>A0ABV0RGN2_9TELE</name>
<feature type="non-terminal residue" evidence="1">
    <location>
        <position position="1"/>
    </location>
</feature>